<keyword evidence="3" id="KW-1185">Reference proteome</keyword>
<organism evidence="2 3">
    <name type="scientific">Phytophthora nicotianae P1569</name>
    <dbReference type="NCBI Taxonomy" id="1317065"/>
    <lineage>
        <taxon>Eukaryota</taxon>
        <taxon>Sar</taxon>
        <taxon>Stramenopiles</taxon>
        <taxon>Oomycota</taxon>
        <taxon>Peronosporomycetes</taxon>
        <taxon>Peronosporales</taxon>
        <taxon>Peronosporaceae</taxon>
        <taxon>Phytophthora</taxon>
    </lineage>
</organism>
<dbReference type="Proteomes" id="UP000018721">
    <property type="component" value="Unassembled WGS sequence"/>
</dbReference>
<evidence type="ECO:0000313" key="3">
    <source>
        <dbReference type="Proteomes" id="UP000018721"/>
    </source>
</evidence>
<feature type="non-terminal residue" evidence="2">
    <location>
        <position position="96"/>
    </location>
</feature>
<proteinExistence type="predicted"/>
<evidence type="ECO:0000313" key="2">
    <source>
        <dbReference type="EMBL" id="ETI37081.1"/>
    </source>
</evidence>
<gene>
    <name evidence="2" type="ORF">F443_16904</name>
</gene>
<dbReference type="EMBL" id="ANIZ01002963">
    <property type="protein sequence ID" value="ETI37081.1"/>
    <property type="molecule type" value="Genomic_DNA"/>
</dbReference>
<feature type="region of interest" description="Disordered" evidence="1">
    <location>
        <begin position="1"/>
        <end position="38"/>
    </location>
</feature>
<accession>V9EDS2</accession>
<protein>
    <submittedName>
        <fullName evidence="2">Uncharacterized protein</fullName>
    </submittedName>
</protein>
<reference evidence="2 3" key="1">
    <citation type="submission" date="2013-11" db="EMBL/GenBank/DDBJ databases">
        <title>The Genome Sequence of Phytophthora parasitica P1569.</title>
        <authorList>
            <consortium name="The Broad Institute Genomics Platform"/>
            <person name="Russ C."/>
            <person name="Tyler B."/>
            <person name="Panabieres F."/>
            <person name="Shan W."/>
            <person name="Tripathy S."/>
            <person name="Grunwald N."/>
            <person name="Machado M."/>
            <person name="Johnson C.S."/>
            <person name="Arredondo F."/>
            <person name="Hong C."/>
            <person name="Coffey M."/>
            <person name="Young S.K."/>
            <person name="Zeng Q."/>
            <person name="Gargeya S."/>
            <person name="Fitzgerald M."/>
            <person name="Abouelleil A."/>
            <person name="Alvarado L."/>
            <person name="Chapman S.B."/>
            <person name="Gainer-Dewar J."/>
            <person name="Goldberg J."/>
            <person name="Griggs A."/>
            <person name="Gujja S."/>
            <person name="Hansen M."/>
            <person name="Howarth C."/>
            <person name="Imamovic A."/>
            <person name="Ireland A."/>
            <person name="Larimer J."/>
            <person name="McCowan C."/>
            <person name="Murphy C."/>
            <person name="Pearson M."/>
            <person name="Poon T.W."/>
            <person name="Priest M."/>
            <person name="Roberts A."/>
            <person name="Saif S."/>
            <person name="Shea T."/>
            <person name="Sykes S."/>
            <person name="Wortman J."/>
            <person name="Nusbaum C."/>
            <person name="Birren B."/>
        </authorList>
    </citation>
    <scope>NUCLEOTIDE SEQUENCE [LARGE SCALE GENOMIC DNA]</scope>
    <source>
        <strain evidence="2 3">P1569</strain>
    </source>
</reference>
<feature type="compositionally biased region" description="Basic residues" evidence="1">
    <location>
        <begin position="15"/>
        <end position="31"/>
    </location>
</feature>
<dbReference type="HOGENOM" id="CLU_2366009_0_0_1"/>
<sequence>MARNCRPLKPPRSAVSRRHGLTNRATGRKNKGRQDSYAPQIIKQGGAKWRQVERAVYSPLAAPVPPTLNTLAWCEILRRWEPCSEGPGDCELLVKS</sequence>
<evidence type="ECO:0000256" key="1">
    <source>
        <dbReference type="SAM" id="MobiDB-lite"/>
    </source>
</evidence>
<name>V9EDS2_PHYNI</name>
<dbReference type="AlphaFoldDB" id="V9EDS2"/>
<comment type="caution">
    <text evidence="2">The sequence shown here is derived from an EMBL/GenBank/DDBJ whole genome shotgun (WGS) entry which is preliminary data.</text>
</comment>